<evidence type="ECO:0000256" key="1">
    <source>
        <dbReference type="SAM" id="MobiDB-lite"/>
    </source>
</evidence>
<dbReference type="EMBL" id="RBNJ01006961">
    <property type="protein sequence ID" value="RUS28219.1"/>
    <property type="molecule type" value="Genomic_DNA"/>
</dbReference>
<gene>
    <name evidence="3" type="ORF">BC938DRAFT_482141</name>
</gene>
<dbReference type="InterPro" id="IPR029636">
    <property type="entry name" value="Csf1"/>
</dbReference>
<keyword evidence="2" id="KW-0812">Transmembrane</keyword>
<protein>
    <submittedName>
        <fullName evidence="3">Uncharacterized protein</fullName>
    </submittedName>
</protein>
<reference evidence="3 4" key="1">
    <citation type="journal article" date="2018" name="New Phytol.">
        <title>Phylogenomics of Endogonaceae and evolution of mycorrhizas within Mucoromycota.</title>
        <authorList>
            <person name="Chang Y."/>
            <person name="Desiro A."/>
            <person name="Na H."/>
            <person name="Sandor L."/>
            <person name="Lipzen A."/>
            <person name="Clum A."/>
            <person name="Barry K."/>
            <person name="Grigoriev I.V."/>
            <person name="Martin F.M."/>
            <person name="Stajich J.E."/>
            <person name="Smith M.E."/>
            <person name="Bonito G."/>
            <person name="Spatafora J.W."/>
        </authorList>
    </citation>
    <scope>NUCLEOTIDE SEQUENCE [LARGE SCALE GENOMIC DNA]</scope>
    <source>
        <strain evidence="3 4">AD002</strain>
    </source>
</reference>
<dbReference type="AlphaFoldDB" id="A0A433QEQ7"/>
<keyword evidence="2" id="KW-1133">Transmembrane helix</keyword>
<dbReference type="GO" id="GO:0006113">
    <property type="term" value="P:fermentation"/>
    <property type="evidence" value="ECO:0007669"/>
    <property type="project" value="InterPro"/>
</dbReference>
<keyword evidence="2" id="KW-0472">Membrane</keyword>
<dbReference type="PANTHER" id="PTHR32085:SF3">
    <property type="entry name" value="PROTEIN CSF1"/>
    <property type="match status" value="1"/>
</dbReference>
<feature type="region of interest" description="Disordered" evidence="1">
    <location>
        <begin position="249"/>
        <end position="271"/>
    </location>
</feature>
<dbReference type="Proteomes" id="UP000274822">
    <property type="component" value="Unassembled WGS sequence"/>
</dbReference>
<feature type="transmembrane region" description="Helical" evidence="2">
    <location>
        <begin position="12"/>
        <end position="33"/>
    </location>
</feature>
<sequence>MSSVDSQTLSEFWTFFVYCLVVVTVVVFFLFYFNRALATVLSKIINVYAWRTYHAHIEIESIQFALLGGRILFKNLRYYSTNQSIYILKGHITMRYWLWHVRKEGDSRDSQNSKRPCRIVCNFQGVEWFMYNRTPAYVALKELLGPGLQDDWTDSGGPLISERTVNFDDPEQLSNLGPENSLFRRLMPVQLDITTGAITVGNPDLESIMVIEFVQANGDYNTAQSRSTLDEYRTSLALVLREPRCNLRHNPDYRKPVAKKPRRERVPVETT</sequence>
<dbReference type="GO" id="GO:0016020">
    <property type="term" value="C:membrane"/>
    <property type="evidence" value="ECO:0007669"/>
    <property type="project" value="InterPro"/>
</dbReference>
<organism evidence="3 4">
    <name type="scientific">Jimgerdemannia flammicorona</name>
    <dbReference type="NCBI Taxonomy" id="994334"/>
    <lineage>
        <taxon>Eukaryota</taxon>
        <taxon>Fungi</taxon>
        <taxon>Fungi incertae sedis</taxon>
        <taxon>Mucoromycota</taxon>
        <taxon>Mucoromycotina</taxon>
        <taxon>Endogonomycetes</taxon>
        <taxon>Endogonales</taxon>
        <taxon>Endogonaceae</taxon>
        <taxon>Jimgerdemannia</taxon>
    </lineage>
</organism>
<evidence type="ECO:0000313" key="4">
    <source>
        <dbReference type="Proteomes" id="UP000274822"/>
    </source>
</evidence>
<name>A0A433QEQ7_9FUNG</name>
<evidence type="ECO:0000256" key="2">
    <source>
        <dbReference type="SAM" id="Phobius"/>
    </source>
</evidence>
<evidence type="ECO:0000313" key="3">
    <source>
        <dbReference type="EMBL" id="RUS28219.1"/>
    </source>
</evidence>
<accession>A0A433QEQ7</accession>
<comment type="caution">
    <text evidence="3">The sequence shown here is derived from an EMBL/GenBank/DDBJ whole genome shotgun (WGS) entry which is preliminary data.</text>
</comment>
<keyword evidence="4" id="KW-1185">Reference proteome</keyword>
<proteinExistence type="predicted"/>
<dbReference type="PANTHER" id="PTHR32085">
    <property type="entry name" value="PROTEIN CSF1"/>
    <property type="match status" value="1"/>
</dbReference>